<keyword evidence="4" id="KW-1015">Disulfide bond</keyword>
<dbReference type="PROSITE" id="PS01186">
    <property type="entry name" value="EGF_2"/>
    <property type="match status" value="1"/>
</dbReference>
<evidence type="ECO:0000313" key="7">
    <source>
        <dbReference type="Proteomes" id="UP000616769"/>
    </source>
</evidence>
<dbReference type="FunFam" id="2.120.10.30:FF:000241">
    <property type="entry name" value="Low-density lipoprotein receptor-related protein 6"/>
    <property type="match status" value="1"/>
</dbReference>
<keyword evidence="3" id="KW-0677">Repeat</keyword>
<dbReference type="InterPro" id="IPR001881">
    <property type="entry name" value="EGF-like_Ca-bd_dom"/>
</dbReference>
<dbReference type="AlphaFoldDB" id="A0A132AE74"/>
<proteinExistence type="predicted"/>
<dbReference type="SMART" id="SM00181">
    <property type="entry name" value="EGF"/>
    <property type="match status" value="1"/>
</dbReference>
<name>A0A132AE74_SARSC</name>
<comment type="caution">
    <text evidence="6">The sequence shown here is derived from an EMBL/GenBank/DDBJ whole genome shotgun (WGS) entry which is preliminary data.</text>
</comment>
<evidence type="ECO:0000256" key="5">
    <source>
        <dbReference type="ARBA" id="ARBA00023180"/>
    </source>
</evidence>
<dbReference type="SUPFAM" id="SSF57196">
    <property type="entry name" value="EGF/Laminin"/>
    <property type="match status" value="1"/>
</dbReference>
<dbReference type="InterPro" id="IPR049883">
    <property type="entry name" value="NOTCH1_EGF-like"/>
</dbReference>
<keyword evidence="5" id="KW-0325">Glycoprotein</keyword>
<reference evidence="6 7" key="1">
    <citation type="journal article" date="2015" name="Parasit. Vectors">
        <title>Draft genome of the scabies mite.</title>
        <authorList>
            <person name="Rider S.D.Jr."/>
            <person name="Morgan M.S."/>
            <person name="Arlian L.G."/>
        </authorList>
    </citation>
    <scope>NUCLEOTIDE SEQUENCE [LARGE SCALE GENOMIC DNA]</scope>
    <source>
        <strain evidence="6">Arlian Lab</strain>
    </source>
</reference>
<evidence type="ECO:0000256" key="3">
    <source>
        <dbReference type="ARBA" id="ARBA00022737"/>
    </source>
</evidence>
<keyword evidence="1" id="KW-0245">EGF-like domain</keyword>
<evidence type="ECO:0000256" key="2">
    <source>
        <dbReference type="ARBA" id="ARBA00022729"/>
    </source>
</evidence>
<dbReference type="InterPro" id="IPR000742">
    <property type="entry name" value="EGF"/>
</dbReference>
<protein>
    <submittedName>
        <fullName evidence="6">Low density lipid receptor-related protein-like protein</fullName>
    </submittedName>
</protein>
<dbReference type="InterPro" id="IPR050778">
    <property type="entry name" value="Cueball_EGF_LRP_Nidogen"/>
</dbReference>
<feature type="non-terminal residue" evidence="6">
    <location>
        <position position="318"/>
    </location>
</feature>
<dbReference type="Gene3D" id="2.10.25.10">
    <property type="entry name" value="Laminin"/>
    <property type="match status" value="1"/>
</dbReference>
<dbReference type="SMART" id="SM00179">
    <property type="entry name" value="EGF_CA"/>
    <property type="match status" value="1"/>
</dbReference>
<dbReference type="PROSITE" id="PS51120">
    <property type="entry name" value="LDLRB"/>
    <property type="match status" value="3"/>
</dbReference>
<dbReference type="OrthoDB" id="21182at2759"/>
<dbReference type="EMBL" id="JXLN01013297">
    <property type="protein sequence ID" value="KPM09233.1"/>
    <property type="molecule type" value="Genomic_DNA"/>
</dbReference>
<dbReference type="SUPFAM" id="SSF63825">
    <property type="entry name" value="YWTD domain"/>
    <property type="match status" value="1"/>
</dbReference>
<dbReference type="GO" id="GO:0005509">
    <property type="term" value="F:calcium ion binding"/>
    <property type="evidence" value="ECO:0007669"/>
    <property type="project" value="InterPro"/>
</dbReference>
<dbReference type="Gene3D" id="2.120.10.30">
    <property type="entry name" value="TolB, C-terminal domain"/>
    <property type="match status" value="1"/>
</dbReference>
<dbReference type="Pfam" id="PF00058">
    <property type="entry name" value="Ldl_recept_b"/>
    <property type="match status" value="2"/>
</dbReference>
<evidence type="ECO:0000313" key="6">
    <source>
        <dbReference type="EMBL" id="KPM09233.1"/>
    </source>
</evidence>
<dbReference type="PANTHER" id="PTHR46513">
    <property type="entry name" value="VITELLOGENIN RECEPTOR-LIKE PROTEIN-RELATED-RELATED"/>
    <property type="match status" value="1"/>
</dbReference>
<organism evidence="6 7">
    <name type="scientific">Sarcoptes scabiei</name>
    <name type="common">Itch mite</name>
    <name type="synonym">Acarus scabiei</name>
    <dbReference type="NCBI Taxonomy" id="52283"/>
    <lineage>
        <taxon>Eukaryota</taxon>
        <taxon>Metazoa</taxon>
        <taxon>Ecdysozoa</taxon>
        <taxon>Arthropoda</taxon>
        <taxon>Chelicerata</taxon>
        <taxon>Arachnida</taxon>
        <taxon>Acari</taxon>
        <taxon>Acariformes</taxon>
        <taxon>Sarcoptiformes</taxon>
        <taxon>Astigmata</taxon>
        <taxon>Psoroptidia</taxon>
        <taxon>Sarcoptoidea</taxon>
        <taxon>Sarcoptidae</taxon>
        <taxon>Sarcoptinae</taxon>
        <taxon>Sarcoptes</taxon>
    </lineage>
</organism>
<keyword evidence="6" id="KW-0675">Receptor</keyword>
<dbReference type="InterPro" id="IPR011042">
    <property type="entry name" value="6-blade_b-propeller_TolB-like"/>
</dbReference>
<dbReference type="VEuPathDB" id="VectorBase:SSCA008349"/>
<evidence type="ECO:0000256" key="4">
    <source>
        <dbReference type="ARBA" id="ARBA00023157"/>
    </source>
</evidence>
<sequence>INECAFFGHNCSQNCINLEGTYACSCKSGFDLVEDRCVAQGSPPLLFYSEGPEIRFIDYQGQYQSSIVIGDRIQALDYDPIEKIIYWIDSFDSSIKRAVIPDIKDPNHGMAFTQDMKLQSPNKMIDIDVDWVARNLYWIELDIKNPRPKGQIMTSLLDGRYKRSLIVNDLERPSSIALDPEQGTMFWTDAGFAPKIEASWMDGSERRIVIKDRLGFPSSIAIDYSADHRIFWCDAKLNSIESASKDGSDRTVIIHSILHHPISLEIFEDQLLWSTRDVGEIFRQDKFGRGVKVRVKKSSSPNADIKIYHEKKYNRSCK</sequence>
<evidence type="ECO:0000256" key="1">
    <source>
        <dbReference type="ARBA" id="ARBA00022536"/>
    </source>
</evidence>
<dbReference type="CDD" id="cd00054">
    <property type="entry name" value="EGF_CA"/>
    <property type="match status" value="1"/>
</dbReference>
<dbReference type="InterPro" id="IPR000033">
    <property type="entry name" value="LDLR_classB_rpt"/>
</dbReference>
<dbReference type="SMART" id="SM00135">
    <property type="entry name" value="LY"/>
    <property type="match status" value="5"/>
</dbReference>
<dbReference type="PANTHER" id="PTHR46513:SF13">
    <property type="entry name" value="EGF-LIKE DOMAIN-CONTAINING PROTEIN"/>
    <property type="match status" value="1"/>
</dbReference>
<dbReference type="Proteomes" id="UP000616769">
    <property type="component" value="Unassembled WGS sequence"/>
</dbReference>
<accession>A0A132AE74</accession>
<keyword evidence="2" id="KW-0732">Signal</keyword>
<dbReference type="Pfam" id="PF07645">
    <property type="entry name" value="EGF_CA"/>
    <property type="match status" value="1"/>
</dbReference>
<gene>
    <name evidence="6" type="ORF">QR98_0077660</name>
</gene>